<evidence type="ECO:0000313" key="11">
    <source>
        <dbReference type="Proteomes" id="UP000595823"/>
    </source>
</evidence>
<keyword evidence="5 8" id="KW-0418">Kinase</keyword>
<dbReference type="FunFam" id="3.40.50.300:FF:000991">
    <property type="entry name" value="Dephospho-CoA kinase"/>
    <property type="match status" value="1"/>
</dbReference>
<dbReference type="InterPro" id="IPR027417">
    <property type="entry name" value="P-loop_NTPase"/>
</dbReference>
<evidence type="ECO:0000256" key="8">
    <source>
        <dbReference type="HAMAP-Rule" id="MF_00376"/>
    </source>
</evidence>
<dbReference type="RefSeq" id="WP_200124386.1">
    <property type="nucleotide sequence ID" value="NZ_CP054705.1"/>
</dbReference>
<keyword evidence="6 8" id="KW-0067">ATP-binding</keyword>
<dbReference type="PROSITE" id="PS51219">
    <property type="entry name" value="DPCK"/>
    <property type="match status" value="1"/>
</dbReference>
<comment type="pathway">
    <text evidence="8">Cofactor biosynthesis; coenzyme A biosynthesis; CoA from (R)-pantothenate: step 5/5.</text>
</comment>
<dbReference type="PANTHER" id="PTHR10695:SF46">
    <property type="entry name" value="BIFUNCTIONAL COENZYME A SYNTHASE-RELATED"/>
    <property type="match status" value="1"/>
</dbReference>
<dbReference type="NCBIfam" id="TIGR00152">
    <property type="entry name" value="dephospho-CoA kinase"/>
    <property type="match status" value="1"/>
</dbReference>
<dbReference type="AlphaFoldDB" id="A0A7T6Z5H5"/>
<evidence type="ECO:0000256" key="1">
    <source>
        <dbReference type="ARBA" id="ARBA00009018"/>
    </source>
</evidence>
<dbReference type="PANTHER" id="PTHR10695">
    <property type="entry name" value="DEPHOSPHO-COA KINASE-RELATED"/>
    <property type="match status" value="1"/>
</dbReference>
<comment type="subcellular location">
    <subcellularLocation>
        <location evidence="8">Cytoplasm</location>
    </subcellularLocation>
</comment>
<evidence type="ECO:0000256" key="4">
    <source>
        <dbReference type="ARBA" id="ARBA00022741"/>
    </source>
</evidence>
<accession>A0A7T6Z5H5</accession>
<organism evidence="10 11">
    <name type="scientific">Salicibibacter cibarius</name>
    <dbReference type="NCBI Taxonomy" id="2743000"/>
    <lineage>
        <taxon>Bacteria</taxon>
        <taxon>Bacillati</taxon>
        <taxon>Bacillota</taxon>
        <taxon>Bacilli</taxon>
        <taxon>Bacillales</taxon>
        <taxon>Bacillaceae</taxon>
        <taxon>Salicibibacter</taxon>
    </lineage>
</organism>
<dbReference type="GO" id="GO:0004140">
    <property type="term" value="F:dephospho-CoA kinase activity"/>
    <property type="evidence" value="ECO:0007669"/>
    <property type="project" value="UniProtKB-UniRule"/>
</dbReference>
<dbReference type="CDD" id="cd02022">
    <property type="entry name" value="DPCK"/>
    <property type="match status" value="1"/>
</dbReference>
<protein>
    <recommendedName>
        <fullName evidence="8 9">Dephospho-CoA kinase</fullName>
        <ecNumber evidence="8 9">2.7.1.24</ecNumber>
    </recommendedName>
    <alternativeName>
        <fullName evidence="8">Dephosphocoenzyme A kinase</fullName>
    </alternativeName>
</protein>
<dbReference type="GO" id="GO:0015937">
    <property type="term" value="P:coenzyme A biosynthetic process"/>
    <property type="evidence" value="ECO:0007669"/>
    <property type="project" value="UniProtKB-UniRule"/>
</dbReference>
<dbReference type="GO" id="GO:0005524">
    <property type="term" value="F:ATP binding"/>
    <property type="evidence" value="ECO:0007669"/>
    <property type="project" value="UniProtKB-UniRule"/>
</dbReference>
<dbReference type="UniPathway" id="UPA00241">
    <property type="reaction ID" value="UER00356"/>
</dbReference>
<comment type="function">
    <text evidence="8">Catalyzes the phosphorylation of the 3'-hydroxyl group of dephosphocoenzyme A to form coenzyme A.</text>
</comment>
<keyword evidence="11" id="KW-1185">Reference proteome</keyword>
<evidence type="ECO:0000256" key="9">
    <source>
        <dbReference type="NCBIfam" id="TIGR00152"/>
    </source>
</evidence>
<dbReference type="Pfam" id="PF01121">
    <property type="entry name" value="CoaE"/>
    <property type="match status" value="1"/>
</dbReference>
<proteinExistence type="inferred from homology"/>
<dbReference type="Proteomes" id="UP000595823">
    <property type="component" value="Chromosome"/>
</dbReference>
<dbReference type="HAMAP" id="MF_00376">
    <property type="entry name" value="Dephospho_CoA_kinase"/>
    <property type="match status" value="1"/>
</dbReference>
<evidence type="ECO:0000256" key="6">
    <source>
        <dbReference type="ARBA" id="ARBA00022840"/>
    </source>
</evidence>
<evidence type="ECO:0000256" key="5">
    <source>
        <dbReference type="ARBA" id="ARBA00022777"/>
    </source>
</evidence>
<reference evidence="10 11" key="1">
    <citation type="submission" date="2020-06" db="EMBL/GenBank/DDBJ databases">
        <title>Genomic analysis of Salicibibacter sp. NKC5-3.</title>
        <authorList>
            <person name="Oh Y.J."/>
        </authorList>
    </citation>
    <scope>NUCLEOTIDE SEQUENCE [LARGE SCALE GENOMIC DNA]</scope>
    <source>
        <strain evidence="10 11">NKC5-3</strain>
    </source>
</reference>
<evidence type="ECO:0000313" key="10">
    <source>
        <dbReference type="EMBL" id="QQK77260.1"/>
    </source>
</evidence>
<comment type="catalytic activity">
    <reaction evidence="8">
        <text>3'-dephospho-CoA + ATP = ADP + CoA + H(+)</text>
        <dbReference type="Rhea" id="RHEA:18245"/>
        <dbReference type="ChEBI" id="CHEBI:15378"/>
        <dbReference type="ChEBI" id="CHEBI:30616"/>
        <dbReference type="ChEBI" id="CHEBI:57287"/>
        <dbReference type="ChEBI" id="CHEBI:57328"/>
        <dbReference type="ChEBI" id="CHEBI:456216"/>
        <dbReference type="EC" id="2.7.1.24"/>
    </reaction>
</comment>
<evidence type="ECO:0000256" key="2">
    <source>
        <dbReference type="ARBA" id="ARBA00022490"/>
    </source>
</evidence>
<dbReference type="Gene3D" id="3.40.50.300">
    <property type="entry name" value="P-loop containing nucleotide triphosphate hydrolases"/>
    <property type="match status" value="1"/>
</dbReference>
<comment type="similarity">
    <text evidence="1 8">Belongs to the CoaE family.</text>
</comment>
<keyword evidence="4 8" id="KW-0547">Nucleotide-binding</keyword>
<dbReference type="GO" id="GO:0005737">
    <property type="term" value="C:cytoplasm"/>
    <property type="evidence" value="ECO:0007669"/>
    <property type="project" value="UniProtKB-SubCell"/>
</dbReference>
<keyword evidence="7 8" id="KW-0173">Coenzyme A biosynthesis</keyword>
<dbReference type="EMBL" id="CP054705">
    <property type="protein sequence ID" value="QQK77260.1"/>
    <property type="molecule type" value="Genomic_DNA"/>
</dbReference>
<keyword evidence="3 8" id="KW-0808">Transferase</keyword>
<feature type="binding site" evidence="8">
    <location>
        <begin position="10"/>
        <end position="15"/>
    </location>
    <ligand>
        <name>ATP</name>
        <dbReference type="ChEBI" id="CHEBI:30616"/>
    </ligand>
</feature>
<dbReference type="KEGG" id="scia:HUG15_17880"/>
<dbReference type="InterPro" id="IPR001977">
    <property type="entry name" value="Depp_CoAkinase"/>
</dbReference>
<sequence length="200" mass="22555">MIIGLTGGIASGKSLLADYMRAWDLPIIDADAVAREVVEPGQPAYEEIKDYFGNDVFHDDGTLDRKALGSIIFADKEKRNRLNKITHPAIQKEMMNKKEALINEGNRTLIFDIPLLVENGRMNTVDRVLLACVSEDVQLKRLMERDGSTKEEALERIRSQMPLKEKKDYADAVVDNDGSRAESKNQLLHILTEWGVEVED</sequence>
<evidence type="ECO:0000256" key="3">
    <source>
        <dbReference type="ARBA" id="ARBA00022679"/>
    </source>
</evidence>
<keyword evidence="2 8" id="KW-0963">Cytoplasm</keyword>
<dbReference type="EC" id="2.7.1.24" evidence="8 9"/>
<evidence type="ECO:0000256" key="7">
    <source>
        <dbReference type="ARBA" id="ARBA00022993"/>
    </source>
</evidence>
<gene>
    <name evidence="8" type="primary">coaE</name>
    <name evidence="10" type="ORF">HUG15_17880</name>
</gene>
<name>A0A7T6Z5H5_9BACI</name>
<dbReference type="SUPFAM" id="SSF52540">
    <property type="entry name" value="P-loop containing nucleoside triphosphate hydrolases"/>
    <property type="match status" value="1"/>
</dbReference>